<dbReference type="EMBL" id="JARBHB010000006">
    <property type="protein sequence ID" value="KAJ8880821.1"/>
    <property type="molecule type" value="Genomic_DNA"/>
</dbReference>
<dbReference type="Proteomes" id="UP001159363">
    <property type="component" value="Chromosome 5"/>
</dbReference>
<reference evidence="1 2" key="1">
    <citation type="submission" date="2023-02" db="EMBL/GenBank/DDBJ databases">
        <title>LHISI_Scaffold_Assembly.</title>
        <authorList>
            <person name="Stuart O.P."/>
            <person name="Cleave R."/>
            <person name="Magrath M.J.L."/>
            <person name="Mikheyev A.S."/>
        </authorList>
    </citation>
    <scope>NUCLEOTIDE SEQUENCE [LARGE SCALE GENOMIC DNA]</scope>
    <source>
        <strain evidence="1">Daus_M_001</strain>
        <tissue evidence="1">Leg muscle</tissue>
    </source>
</reference>
<sequence>MEWWRKRKITEKTRRLAASSGTIPTCENAGVTRPGIEPCWEASRLTSRFWHRTVSEVTRKGSARDKAATSGSSNCEPHASLLIPLLLPLPLPSPSKPLSRFYVTGGAASHEPRTGSAFFSSSTFRSCDVTPQATSRWCSGLWELPALAFLTVSLCLHSTIKRAYSHPTSIVNFKNHFAVQAKYYPALRNTVVQMGLLVKKLSRNTEIVYGWKEHLKSNPVIPIKTPYDRVKRCRERKINIKASERINVDVFTQNKRPFNLHLHCIPSLLNFDLASPPSALLSAFPGISRSFTRASPEGVTRDKLAVSTRATATPLPAGVCGDLLPLCNKLPTASPTLICLVSVKACPPVLLAAVNSVHYLSPSSSSLFQEPCRLVAELSLASQTCKETSSECHTARCEVTLAAGYWLLYGAAANEQASEARVRARGIFAAACAVINVGLAAHADTMASPLATRLRRITRARFNCRQSPGELQLFFFVTSPDCRKRRHSRRKRFNFRTFQPRGGETPARVSRGAACCASRTSWHLPTTQSVRERAHVSPLQSKLERGGARLFRMYNEVRVGQPRRPDIRNEFPARSSPHHLLLVLSVFVPGRTVDALGRQQAKQTSSVLTRVPGDFLAAIRGLVCLDDYSKTCWSLPATVHEKCTQHTNNHRVAGAVLRLKAVHDKASTFEINLRKMPLPLRAYILTGVLSIISPVMLVTMDFGGCTTEWAQVAVVSNGCERRRKTVIQNGNRICAPEPHRIAANKEQDLHALSDLEQMQVCPRL</sequence>
<comment type="caution">
    <text evidence="1">The sequence shown here is derived from an EMBL/GenBank/DDBJ whole genome shotgun (WGS) entry which is preliminary data.</text>
</comment>
<proteinExistence type="predicted"/>
<evidence type="ECO:0000313" key="2">
    <source>
        <dbReference type="Proteomes" id="UP001159363"/>
    </source>
</evidence>
<evidence type="ECO:0000313" key="1">
    <source>
        <dbReference type="EMBL" id="KAJ8880821.1"/>
    </source>
</evidence>
<organism evidence="1 2">
    <name type="scientific">Dryococelus australis</name>
    <dbReference type="NCBI Taxonomy" id="614101"/>
    <lineage>
        <taxon>Eukaryota</taxon>
        <taxon>Metazoa</taxon>
        <taxon>Ecdysozoa</taxon>
        <taxon>Arthropoda</taxon>
        <taxon>Hexapoda</taxon>
        <taxon>Insecta</taxon>
        <taxon>Pterygota</taxon>
        <taxon>Neoptera</taxon>
        <taxon>Polyneoptera</taxon>
        <taxon>Phasmatodea</taxon>
        <taxon>Verophasmatodea</taxon>
        <taxon>Anareolatae</taxon>
        <taxon>Phasmatidae</taxon>
        <taxon>Eurycanthinae</taxon>
        <taxon>Dryococelus</taxon>
    </lineage>
</organism>
<keyword evidence="2" id="KW-1185">Reference proteome</keyword>
<gene>
    <name evidence="1" type="ORF">PR048_017292</name>
</gene>
<protein>
    <submittedName>
        <fullName evidence="1">Uncharacterized protein</fullName>
    </submittedName>
</protein>
<name>A0ABQ9H9C2_9NEOP</name>
<accession>A0ABQ9H9C2</accession>